<reference evidence="2" key="1">
    <citation type="submission" date="2025-08" db="UniProtKB">
        <authorList>
            <consortium name="Ensembl"/>
        </authorList>
    </citation>
    <scope>IDENTIFICATION</scope>
</reference>
<evidence type="ECO:0000313" key="2">
    <source>
        <dbReference type="Ensembl" id="ENSANIP00000009263.1"/>
    </source>
</evidence>
<keyword evidence="3" id="KW-1185">Reference proteome</keyword>
<dbReference type="InterPro" id="IPR005334">
    <property type="entry name" value="Tctex-1-like"/>
</dbReference>
<dbReference type="PANTHER" id="PTHR21255:SF7">
    <property type="entry name" value="DYNEIN LIGHT CHAIN TCTEX-TYPE PROTEIN 2B"/>
    <property type="match status" value="1"/>
</dbReference>
<sequence>MGELGPDDGAGNTYSLRPGLQRRFKSSIVKECIHAILKEKLANVQYIPEEMPQLTKSLSETIKDRLKEEGFDRYKMVVQVVIGEQRGEGVNMAARCFWDADTDSYAHDVFMNVSIGCSTMGKCKATCFCMRGRVTLNVEQKTTTRRKEPRLC</sequence>
<protein>
    <recommendedName>
        <fullName evidence="4">Tctex1 domain-containing protein 2</fullName>
    </recommendedName>
</protein>
<dbReference type="AlphaFoldDB" id="A0A8B9MKM0"/>
<organism evidence="2 3">
    <name type="scientific">Accipiter nisus</name>
    <name type="common">Eurasian sparrowhawk</name>
    <dbReference type="NCBI Taxonomy" id="211598"/>
    <lineage>
        <taxon>Eukaryota</taxon>
        <taxon>Metazoa</taxon>
        <taxon>Chordata</taxon>
        <taxon>Craniata</taxon>
        <taxon>Vertebrata</taxon>
        <taxon>Euteleostomi</taxon>
        <taxon>Archelosauria</taxon>
        <taxon>Archosauria</taxon>
        <taxon>Dinosauria</taxon>
        <taxon>Saurischia</taxon>
        <taxon>Theropoda</taxon>
        <taxon>Coelurosauria</taxon>
        <taxon>Aves</taxon>
        <taxon>Neognathae</taxon>
        <taxon>Neoaves</taxon>
        <taxon>Telluraves</taxon>
        <taxon>Accipitrimorphae</taxon>
        <taxon>Accipitriformes</taxon>
        <taxon>Accipitridae</taxon>
        <taxon>Accipitrinae</taxon>
        <taxon>Accipiter</taxon>
    </lineage>
</organism>
<dbReference type="GO" id="GO:0007018">
    <property type="term" value="P:microtubule-based movement"/>
    <property type="evidence" value="ECO:0007669"/>
    <property type="project" value="TreeGrafter"/>
</dbReference>
<dbReference type="FunFam" id="3.30.1140.40:FF:000003">
    <property type="entry name" value="tctex1 domain-containing protein 2"/>
    <property type="match status" value="1"/>
</dbReference>
<evidence type="ECO:0000313" key="3">
    <source>
        <dbReference type="Proteomes" id="UP000694541"/>
    </source>
</evidence>
<dbReference type="InterPro" id="IPR038586">
    <property type="entry name" value="Tctex-1-like_sf"/>
</dbReference>
<dbReference type="Gene3D" id="3.30.1140.40">
    <property type="entry name" value="Tctex-1"/>
    <property type="match status" value="1"/>
</dbReference>
<proteinExistence type="inferred from homology"/>
<dbReference type="GO" id="GO:0005737">
    <property type="term" value="C:cytoplasm"/>
    <property type="evidence" value="ECO:0007669"/>
    <property type="project" value="TreeGrafter"/>
</dbReference>
<dbReference type="GO" id="GO:0005868">
    <property type="term" value="C:cytoplasmic dynein complex"/>
    <property type="evidence" value="ECO:0007669"/>
    <property type="project" value="TreeGrafter"/>
</dbReference>
<comment type="similarity">
    <text evidence="1">Belongs to the dynein light chain Tctex-type family.</text>
</comment>
<dbReference type="PANTHER" id="PTHR21255">
    <property type="entry name" value="T-COMPLEX-ASSOCIATED-TESTIS-EXPRESSED 1/ DYNEIN LIGHT CHAIN"/>
    <property type="match status" value="1"/>
</dbReference>
<evidence type="ECO:0000256" key="1">
    <source>
        <dbReference type="ARBA" id="ARBA00005361"/>
    </source>
</evidence>
<dbReference type="Ensembl" id="ENSANIT00000009581.1">
    <property type="protein sequence ID" value="ENSANIP00000009263.1"/>
    <property type="gene ID" value="ENSANIG00000006250.1"/>
</dbReference>
<dbReference type="CDD" id="cd21459">
    <property type="entry name" value="DLC-like_TCTEX1D2"/>
    <property type="match status" value="1"/>
</dbReference>
<name>A0A8B9MKM0_9AVES</name>
<evidence type="ECO:0008006" key="4">
    <source>
        <dbReference type="Google" id="ProtNLM"/>
    </source>
</evidence>
<reference evidence="2" key="2">
    <citation type="submission" date="2025-09" db="UniProtKB">
        <authorList>
            <consortium name="Ensembl"/>
        </authorList>
    </citation>
    <scope>IDENTIFICATION</scope>
</reference>
<accession>A0A8B9MKM0</accession>
<dbReference type="Proteomes" id="UP000694541">
    <property type="component" value="Unplaced"/>
</dbReference>
<dbReference type="Pfam" id="PF03645">
    <property type="entry name" value="Tctex-1"/>
    <property type="match status" value="1"/>
</dbReference>
<dbReference type="GO" id="GO:0045505">
    <property type="term" value="F:dynein intermediate chain binding"/>
    <property type="evidence" value="ECO:0007669"/>
    <property type="project" value="TreeGrafter"/>
</dbReference>